<evidence type="ECO:0000313" key="3">
    <source>
        <dbReference type="Proteomes" id="UP000586093"/>
    </source>
</evidence>
<dbReference type="InterPro" id="IPR011008">
    <property type="entry name" value="Dimeric_a/b-barrel"/>
</dbReference>
<accession>A0A839HHU0</accession>
<dbReference type="AlphaFoldDB" id="A0A839HHU0"/>
<dbReference type="SUPFAM" id="SSF54909">
    <property type="entry name" value="Dimeric alpha+beta barrel"/>
    <property type="match status" value="1"/>
</dbReference>
<evidence type="ECO:0000259" key="1">
    <source>
        <dbReference type="PROSITE" id="PS51502"/>
    </source>
</evidence>
<dbReference type="PANTHER" id="PTHR37832:SF1">
    <property type="entry name" value="STRESS-RESPONSE A_B BARREL DOMAIN-CONTAINING PROTEIN"/>
    <property type="match status" value="1"/>
</dbReference>
<organism evidence="2 3">
    <name type="scientific">Aquariibacter albus</name>
    <dbReference type="NCBI Taxonomy" id="2759899"/>
    <lineage>
        <taxon>Bacteria</taxon>
        <taxon>Pseudomonadati</taxon>
        <taxon>Pseudomonadota</taxon>
        <taxon>Betaproteobacteria</taxon>
        <taxon>Burkholderiales</taxon>
        <taxon>Sphaerotilaceae</taxon>
        <taxon>Aquariibacter</taxon>
    </lineage>
</organism>
<dbReference type="Pfam" id="PF07876">
    <property type="entry name" value="Dabb"/>
    <property type="match status" value="1"/>
</dbReference>
<gene>
    <name evidence="2" type="ORF">H4F90_07325</name>
</gene>
<dbReference type="SMART" id="SM00886">
    <property type="entry name" value="Dabb"/>
    <property type="match status" value="1"/>
</dbReference>
<dbReference type="EMBL" id="JACIVI010000001">
    <property type="protein sequence ID" value="MBB1161785.1"/>
    <property type="molecule type" value="Genomic_DNA"/>
</dbReference>
<dbReference type="InterPro" id="IPR013097">
    <property type="entry name" value="Dabb"/>
</dbReference>
<protein>
    <submittedName>
        <fullName evidence="2">Dabb family protein</fullName>
    </submittedName>
</protein>
<sequence>MIDHIVLWRLKEPADAPRFKAILDTCAQLVPGILRFEVSIREEGLEANADVVLVSRFADEAALAAYQQHPEHQKVLQQLGPLRVERHVLDARVPA</sequence>
<name>A0A839HHU0_9BURK</name>
<keyword evidence="3" id="KW-1185">Reference proteome</keyword>
<reference evidence="2 3" key="1">
    <citation type="submission" date="2020-08" db="EMBL/GenBank/DDBJ databases">
        <title>Aquariorum lacteus gen. nov., sp. nov., a new member of the family Comamonadaceae, isolated from freshwater aquarium.</title>
        <authorList>
            <person name="Chun S.-J."/>
        </authorList>
    </citation>
    <scope>NUCLEOTIDE SEQUENCE [LARGE SCALE GENOMIC DNA]</scope>
    <source>
        <strain evidence="2 3">SJAQ100</strain>
    </source>
</reference>
<dbReference type="Gene3D" id="3.30.70.100">
    <property type="match status" value="1"/>
</dbReference>
<comment type="caution">
    <text evidence="2">The sequence shown here is derived from an EMBL/GenBank/DDBJ whole genome shotgun (WGS) entry which is preliminary data.</text>
</comment>
<dbReference type="RefSeq" id="WP_182662831.1">
    <property type="nucleotide sequence ID" value="NZ_JACIVI010000001.1"/>
</dbReference>
<evidence type="ECO:0000313" key="2">
    <source>
        <dbReference type="EMBL" id="MBB1161785.1"/>
    </source>
</evidence>
<proteinExistence type="predicted"/>
<dbReference type="PROSITE" id="PS51502">
    <property type="entry name" value="S_R_A_B_BARREL"/>
    <property type="match status" value="1"/>
</dbReference>
<feature type="domain" description="Stress-response A/B barrel" evidence="1">
    <location>
        <begin position="2"/>
        <end position="91"/>
    </location>
</feature>
<dbReference type="Proteomes" id="UP000586093">
    <property type="component" value="Unassembled WGS sequence"/>
</dbReference>
<dbReference type="PANTHER" id="PTHR37832">
    <property type="entry name" value="BLL2683 PROTEIN"/>
    <property type="match status" value="1"/>
</dbReference>